<name>A0A4R1MZ95_9FIRM</name>
<keyword evidence="1" id="KW-0472">Membrane</keyword>
<evidence type="ECO:0000256" key="1">
    <source>
        <dbReference type="SAM" id="Phobius"/>
    </source>
</evidence>
<protein>
    <submittedName>
        <fullName evidence="4">Putative membrane protein</fullName>
    </submittedName>
</protein>
<dbReference type="PANTHER" id="PTHR40763:SF5">
    <property type="entry name" value="MEMBRANE PROTEIN"/>
    <property type="match status" value="1"/>
</dbReference>
<evidence type="ECO:0000313" key="4">
    <source>
        <dbReference type="EMBL" id="TCK98495.1"/>
    </source>
</evidence>
<feature type="domain" description="LiaF transmembrane" evidence="3">
    <location>
        <begin position="6"/>
        <end position="99"/>
    </location>
</feature>
<feature type="transmembrane region" description="Helical" evidence="1">
    <location>
        <begin position="32"/>
        <end position="49"/>
    </location>
</feature>
<dbReference type="Pfam" id="PF22570">
    <property type="entry name" value="LiaF-TM"/>
    <property type="match status" value="1"/>
</dbReference>
<dbReference type="AlphaFoldDB" id="A0A4R1MZ95"/>
<dbReference type="InterPro" id="IPR024425">
    <property type="entry name" value="LiaF-like_C"/>
</dbReference>
<proteinExistence type="predicted"/>
<dbReference type="Pfam" id="PF09922">
    <property type="entry name" value="LiaF-like_C"/>
    <property type="match status" value="1"/>
</dbReference>
<evidence type="ECO:0000259" key="2">
    <source>
        <dbReference type="Pfam" id="PF09922"/>
    </source>
</evidence>
<evidence type="ECO:0000313" key="5">
    <source>
        <dbReference type="Proteomes" id="UP000294545"/>
    </source>
</evidence>
<keyword evidence="1" id="KW-0812">Transmembrane</keyword>
<organism evidence="4 5">
    <name type="scientific">Natranaerovirga hydrolytica</name>
    <dbReference type="NCBI Taxonomy" id="680378"/>
    <lineage>
        <taxon>Bacteria</taxon>
        <taxon>Bacillati</taxon>
        <taxon>Bacillota</taxon>
        <taxon>Clostridia</taxon>
        <taxon>Lachnospirales</taxon>
        <taxon>Natranaerovirgaceae</taxon>
        <taxon>Natranaerovirga</taxon>
    </lineage>
</organism>
<feature type="domain" description="Cell wall-active antibiotics response LiaF-like C-terminal" evidence="2">
    <location>
        <begin position="119"/>
        <end position="190"/>
    </location>
</feature>
<keyword evidence="5" id="KW-1185">Reference proteome</keyword>
<comment type="caution">
    <text evidence="4">The sequence shown here is derived from an EMBL/GenBank/DDBJ whole genome shotgun (WGS) entry which is preliminary data.</text>
</comment>
<accession>A0A4R1MZ95</accession>
<sequence>MLGNKIIGIILVFLGLGFFLQQANVIEFRELISVYWPIILIVVGVIQLLRKQVSIIGGAIMVIIGGIILGNRLEVLPNNLSHYLWPTILILVGIWFLASNFGENDKNVNTEDQISSMTIFGGIETKNASKNFKGGHITAVFGGGEIDLTQAQASEEGVTLELTTIFGGIDIRVPKDWKVVVTGVPIFGGWEDRTRPEGDETSFKTVNIRCFAMFGGIEISN</sequence>
<dbReference type="EMBL" id="SMGQ01000011">
    <property type="protein sequence ID" value="TCK98495.1"/>
    <property type="molecule type" value="Genomic_DNA"/>
</dbReference>
<gene>
    <name evidence="4" type="ORF">EDC19_0917</name>
</gene>
<reference evidence="4 5" key="1">
    <citation type="submission" date="2019-03" db="EMBL/GenBank/DDBJ databases">
        <title>Genomic Encyclopedia of Type Strains, Phase IV (KMG-IV): sequencing the most valuable type-strain genomes for metagenomic binning, comparative biology and taxonomic classification.</title>
        <authorList>
            <person name="Goeker M."/>
        </authorList>
    </citation>
    <scope>NUCLEOTIDE SEQUENCE [LARGE SCALE GENOMIC DNA]</scope>
    <source>
        <strain evidence="4 5">DSM 24176</strain>
    </source>
</reference>
<evidence type="ECO:0000259" key="3">
    <source>
        <dbReference type="Pfam" id="PF22570"/>
    </source>
</evidence>
<keyword evidence="1" id="KW-1133">Transmembrane helix</keyword>
<feature type="transmembrane region" description="Helical" evidence="1">
    <location>
        <begin position="6"/>
        <end position="25"/>
    </location>
</feature>
<dbReference type="InterPro" id="IPR054331">
    <property type="entry name" value="LiaF_TM"/>
</dbReference>
<feature type="transmembrane region" description="Helical" evidence="1">
    <location>
        <begin position="55"/>
        <end position="71"/>
    </location>
</feature>
<dbReference type="Proteomes" id="UP000294545">
    <property type="component" value="Unassembled WGS sequence"/>
</dbReference>
<feature type="transmembrane region" description="Helical" evidence="1">
    <location>
        <begin position="83"/>
        <end position="102"/>
    </location>
</feature>
<dbReference type="PANTHER" id="PTHR40763">
    <property type="entry name" value="MEMBRANE PROTEIN-RELATED"/>
    <property type="match status" value="1"/>
</dbReference>
<dbReference type="RefSeq" id="WP_165868505.1">
    <property type="nucleotide sequence ID" value="NZ_SMGQ01000011.1"/>
</dbReference>